<evidence type="ECO:0000256" key="1">
    <source>
        <dbReference type="ARBA" id="ARBA00002987"/>
    </source>
</evidence>
<evidence type="ECO:0000256" key="4">
    <source>
        <dbReference type="ARBA" id="ARBA00023054"/>
    </source>
</evidence>
<dbReference type="PANTHER" id="PTHR19269">
    <property type="entry name" value="TROPOMYOSIN"/>
    <property type="match status" value="1"/>
</dbReference>
<sequence length="204" mass="23150">MGGPHVVDCVKAKIDALKKEQDRLEQELITRADDIQIEIRAKEAAEAEVAAMTRRIRLLEEDFEQSSGRLTDTSSKLDDASKAAEESERNRKTLETKSISDDERIAQLEDQTKEAKSIAEDAERKYDEAARRLAITEVDLERAESRLESSEGYNPATLRSCILKIRIYFLFMLAEQRAAEADRQVSKLQNEVDRLEGLSTLSLF</sequence>
<evidence type="ECO:0000313" key="7">
    <source>
        <dbReference type="EMBL" id="VDN09997.1"/>
    </source>
</evidence>
<comment type="function">
    <text evidence="1">Tropomyosin, in association with the troponin complex, plays a central role in the calcium dependent regulation of muscle contraction.</text>
</comment>
<dbReference type="SUPFAM" id="SSF57997">
    <property type="entry name" value="Tropomyosin"/>
    <property type="match status" value="1"/>
</dbReference>
<protein>
    <recommendedName>
        <fullName evidence="9">Tropomyosin</fullName>
    </recommendedName>
</protein>
<reference evidence="7 8" key="1">
    <citation type="submission" date="2018-11" db="EMBL/GenBank/DDBJ databases">
        <authorList>
            <consortium name="Pathogen Informatics"/>
        </authorList>
    </citation>
    <scope>NUCLEOTIDE SEQUENCE [LARGE SCALE GENOMIC DNA]</scope>
</reference>
<dbReference type="EMBL" id="UYRU01048235">
    <property type="protein sequence ID" value="VDN09997.1"/>
    <property type="molecule type" value="Genomic_DNA"/>
</dbReference>
<dbReference type="Proteomes" id="UP000281553">
    <property type="component" value="Unassembled WGS sequence"/>
</dbReference>
<organism evidence="7 8">
    <name type="scientific">Dibothriocephalus latus</name>
    <name type="common">Fish tapeworm</name>
    <name type="synonym">Diphyllobothrium latum</name>
    <dbReference type="NCBI Taxonomy" id="60516"/>
    <lineage>
        <taxon>Eukaryota</taxon>
        <taxon>Metazoa</taxon>
        <taxon>Spiralia</taxon>
        <taxon>Lophotrochozoa</taxon>
        <taxon>Platyhelminthes</taxon>
        <taxon>Cestoda</taxon>
        <taxon>Eucestoda</taxon>
        <taxon>Diphyllobothriidea</taxon>
        <taxon>Diphyllobothriidae</taxon>
        <taxon>Dibothriocephalus</taxon>
    </lineage>
</organism>
<comment type="similarity">
    <text evidence="2">Belongs to the tropomyosin family.</text>
</comment>
<evidence type="ECO:0000256" key="5">
    <source>
        <dbReference type="SAM" id="Coils"/>
    </source>
</evidence>
<evidence type="ECO:0000313" key="8">
    <source>
        <dbReference type="Proteomes" id="UP000281553"/>
    </source>
</evidence>
<accession>A0A3P7LDL6</accession>
<dbReference type="FunFam" id="1.20.5.170:FF:000001">
    <property type="entry name" value="Tropomyosin alpha-1 chain isoform 1"/>
    <property type="match status" value="1"/>
</dbReference>
<dbReference type="OrthoDB" id="128924at2759"/>
<feature type="compositionally biased region" description="Polar residues" evidence="6">
    <location>
        <begin position="65"/>
        <end position="74"/>
    </location>
</feature>
<dbReference type="AlphaFoldDB" id="A0A3P7LDL6"/>
<dbReference type="Gene3D" id="1.20.5.170">
    <property type="match status" value="1"/>
</dbReference>
<evidence type="ECO:0000256" key="6">
    <source>
        <dbReference type="SAM" id="MobiDB-lite"/>
    </source>
</evidence>
<dbReference type="PRINTS" id="PR00194">
    <property type="entry name" value="TROPOMYOSIN"/>
</dbReference>
<keyword evidence="4 5" id="KW-0175">Coiled coil</keyword>
<feature type="coiled-coil region" evidence="5">
    <location>
        <begin position="171"/>
        <end position="198"/>
    </location>
</feature>
<keyword evidence="3" id="KW-0677">Repeat</keyword>
<feature type="compositionally biased region" description="Basic and acidic residues" evidence="6">
    <location>
        <begin position="75"/>
        <end position="105"/>
    </location>
</feature>
<name>A0A3P7LDL6_DIBLA</name>
<feature type="region of interest" description="Disordered" evidence="6">
    <location>
        <begin position="65"/>
        <end position="105"/>
    </location>
</feature>
<dbReference type="InterPro" id="IPR000533">
    <property type="entry name" value="Tropomyosin"/>
</dbReference>
<gene>
    <name evidence="7" type="ORF">DILT_LOCUS5828</name>
</gene>
<dbReference type="Pfam" id="PF00261">
    <property type="entry name" value="Tropomyosin"/>
    <property type="match status" value="1"/>
</dbReference>
<proteinExistence type="inferred from homology"/>
<evidence type="ECO:0008006" key="9">
    <source>
        <dbReference type="Google" id="ProtNLM"/>
    </source>
</evidence>
<evidence type="ECO:0000256" key="2">
    <source>
        <dbReference type="ARBA" id="ARBA00009036"/>
    </source>
</evidence>
<keyword evidence="8" id="KW-1185">Reference proteome</keyword>
<evidence type="ECO:0000256" key="3">
    <source>
        <dbReference type="ARBA" id="ARBA00022737"/>
    </source>
</evidence>